<dbReference type="OrthoDB" id="1397981at2"/>
<sequence>MKSQIGKIQINDEVYVADLQTDLKTVFLVKIIDFRLRQSETIDIAIGLFEGLGKVTLVSGYASSGSFGNLDIQTFDFQYLIKGIQFLNIADIKSNICSFESEILKKVFNDTIIFSGGIEGELSKKPVRLLENDRFKINFYNGLNSRVTREMHYTARQYKYLSIKSIGGSLPIWDLLQIAGRFKKLIYLLGFGDGDNVDIFTFILYENRKKQRFQLYGWDYKLPRTKFNILNIHEITFTEYFNKEMVEKWIFSEDYQKLFDILFERHFLKQVSPENAFLNSIFALERFYRTFVKQIKNSLNSKIKYFTDIFRQVLPPDVETSNYLNRLEITRHSLSHFEDKPTAFIGIDLLYASVYVEAVLIISLLKNIGVSSEQIASLTQNTRGSISDMYYLNKALRFSYPSDLFSKNQ</sequence>
<dbReference type="Proteomes" id="UP000236738">
    <property type="component" value="Unassembled WGS sequence"/>
</dbReference>
<evidence type="ECO:0000259" key="1">
    <source>
        <dbReference type="Pfam" id="PF18739"/>
    </source>
</evidence>
<dbReference type="RefSeq" id="WP_146063273.1">
    <property type="nucleotide sequence ID" value="NZ_FNUS01000002.1"/>
</dbReference>
<dbReference type="InterPro" id="IPR041229">
    <property type="entry name" value="HEPN_Apea"/>
</dbReference>
<evidence type="ECO:0000313" key="3">
    <source>
        <dbReference type="Proteomes" id="UP000236738"/>
    </source>
</evidence>
<keyword evidence="3" id="KW-1185">Reference proteome</keyword>
<reference evidence="3" key="1">
    <citation type="submission" date="2016-10" db="EMBL/GenBank/DDBJ databases">
        <authorList>
            <person name="Varghese N."/>
            <person name="Submissions S."/>
        </authorList>
    </citation>
    <scope>NUCLEOTIDE SEQUENCE [LARGE SCALE GENOMIC DNA]</scope>
    <source>
        <strain evidence="3">DSM 21580</strain>
    </source>
</reference>
<organism evidence="2 3">
    <name type="scientific">Halpernia humi</name>
    <dbReference type="NCBI Taxonomy" id="493375"/>
    <lineage>
        <taxon>Bacteria</taxon>
        <taxon>Pseudomonadati</taxon>
        <taxon>Bacteroidota</taxon>
        <taxon>Flavobacteriia</taxon>
        <taxon>Flavobacteriales</taxon>
        <taxon>Weeksellaceae</taxon>
        <taxon>Chryseobacterium group</taxon>
        <taxon>Halpernia</taxon>
    </lineage>
</organism>
<name>A0A1H5X3D5_9FLAO</name>
<accession>A0A1H5X3D5</accession>
<proteinExistence type="predicted"/>
<feature type="domain" description="Apea-like HEPN" evidence="1">
    <location>
        <begin position="285"/>
        <end position="374"/>
    </location>
</feature>
<protein>
    <recommendedName>
        <fullName evidence="1">Apea-like HEPN domain-containing protein</fullName>
    </recommendedName>
</protein>
<evidence type="ECO:0000313" key="2">
    <source>
        <dbReference type="EMBL" id="SEG06292.1"/>
    </source>
</evidence>
<gene>
    <name evidence="2" type="ORF">SAMN05421847_1426</name>
</gene>
<dbReference type="EMBL" id="FNUS01000002">
    <property type="protein sequence ID" value="SEG06292.1"/>
    <property type="molecule type" value="Genomic_DNA"/>
</dbReference>
<dbReference type="AlphaFoldDB" id="A0A1H5X3D5"/>
<dbReference type="Pfam" id="PF18739">
    <property type="entry name" value="HEPN_Apea"/>
    <property type="match status" value="1"/>
</dbReference>